<comment type="caution">
    <text evidence="5">The sequence shown here is derived from an EMBL/GenBank/DDBJ whole genome shotgun (WGS) entry which is preliminary data.</text>
</comment>
<name>A0AA88WRZ6_9ASTE</name>
<reference evidence="5" key="1">
    <citation type="submission" date="2022-12" db="EMBL/GenBank/DDBJ databases">
        <title>Draft genome assemblies for two species of Escallonia (Escalloniales).</title>
        <authorList>
            <person name="Chanderbali A."/>
            <person name="Dervinis C."/>
            <person name="Anghel I."/>
            <person name="Soltis D."/>
            <person name="Soltis P."/>
            <person name="Zapata F."/>
        </authorList>
    </citation>
    <scope>NUCLEOTIDE SEQUENCE</scope>
    <source>
        <strain evidence="5">UCBG64.0493</strain>
        <tissue evidence="5">Leaf</tissue>
    </source>
</reference>
<evidence type="ECO:0000256" key="1">
    <source>
        <dbReference type="ARBA" id="ARBA00010838"/>
    </source>
</evidence>
<proteinExistence type="inferred from homology"/>
<evidence type="ECO:0000256" key="3">
    <source>
        <dbReference type="ARBA" id="ARBA00023295"/>
    </source>
</evidence>
<dbReference type="Pfam" id="PF00232">
    <property type="entry name" value="Glyco_hydro_1"/>
    <property type="match status" value="1"/>
</dbReference>
<dbReference type="AlphaFoldDB" id="A0AA88WRZ6"/>
<evidence type="ECO:0008006" key="7">
    <source>
        <dbReference type="Google" id="ProtNLM"/>
    </source>
</evidence>
<evidence type="ECO:0000256" key="4">
    <source>
        <dbReference type="RuleBase" id="RU003690"/>
    </source>
</evidence>
<dbReference type="EMBL" id="JAVXUP010000253">
    <property type="protein sequence ID" value="KAK3032817.1"/>
    <property type="molecule type" value="Genomic_DNA"/>
</dbReference>
<keyword evidence="6" id="KW-1185">Reference proteome</keyword>
<evidence type="ECO:0000313" key="6">
    <source>
        <dbReference type="Proteomes" id="UP001188597"/>
    </source>
</evidence>
<dbReference type="PANTHER" id="PTHR10353:SF137">
    <property type="entry name" value="MYROSINASE 3-RELATED"/>
    <property type="match status" value="1"/>
</dbReference>
<dbReference type="InterPro" id="IPR017853">
    <property type="entry name" value="GH"/>
</dbReference>
<evidence type="ECO:0000256" key="2">
    <source>
        <dbReference type="ARBA" id="ARBA00022801"/>
    </source>
</evidence>
<dbReference type="SUPFAM" id="SSF51445">
    <property type="entry name" value="(Trans)glycosidases"/>
    <property type="match status" value="1"/>
</dbReference>
<dbReference type="InterPro" id="IPR001360">
    <property type="entry name" value="Glyco_hydro_1"/>
</dbReference>
<keyword evidence="3" id="KW-0326">Glycosidase</keyword>
<dbReference type="GO" id="GO:0005975">
    <property type="term" value="P:carbohydrate metabolic process"/>
    <property type="evidence" value="ECO:0007669"/>
    <property type="project" value="InterPro"/>
</dbReference>
<accession>A0AA88WRZ6</accession>
<evidence type="ECO:0000313" key="5">
    <source>
        <dbReference type="EMBL" id="KAK3032817.1"/>
    </source>
</evidence>
<feature type="non-terminal residue" evidence="5">
    <location>
        <position position="1"/>
    </location>
</feature>
<dbReference type="Gene3D" id="3.20.20.80">
    <property type="entry name" value="Glycosidases"/>
    <property type="match status" value="1"/>
</dbReference>
<keyword evidence="2" id="KW-0378">Hydrolase</keyword>
<gene>
    <name evidence="5" type="ORF">RJ639_035423</name>
</gene>
<protein>
    <recommendedName>
        <fullName evidence="7">Beta-glucosidase</fullName>
    </recommendedName>
</protein>
<dbReference type="PANTHER" id="PTHR10353">
    <property type="entry name" value="GLYCOSYL HYDROLASE"/>
    <property type="match status" value="1"/>
</dbReference>
<dbReference type="Proteomes" id="UP001188597">
    <property type="component" value="Unassembled WGS sequence"/>
</dbReference>
<comment type="similarity">
    <text evidence="1 4">Belongs to the glycosyl hydrolase 1 family.</text>
</comment>
<sequence>MQQQCNFTGTNISLVKRAGLGLHLWHNGTNPAMFQMVMRPYLSPITVGSYPKSMRSLVKNRLPVFKGFQKLKVAGSYDFLGINYYTSYWASNTTSDPSKLSYTTDSQVDLELVCIRKQIGPKAGDSDWIYIYPVGMKKFLNYIKKNYKSPLMVITEN</sequence>
<organism evidence="5 6">
    <name type="scientific">Escallonia herrerae</name>
    <dbReference type="NCBI Taxonomy" id="1293975"/>
    <lineage>
        <taxon>Eukaryota</taxon>
        <taxon>Viridiplantae</taxon>
        <taxon>Streptophyta</taxon>
        <taxon>Embryophyta</taxon>
        <taxon>Tracheophyta</taxon>
        <taxon>Spermatophyta</taxon>
        <taxon>Magnoliopsida</taxon>
        <taxon>eudicotyledons</taxon>
        <taxon>Gunneridae</taxon>
        <taxon>Pentapetalae</taxon>
        <taxon>asterids</taxon>
        <taxon>campanulids</taxon>
        <taxon>Escalloniales</taxon>
        <taxon>Escalloniaceae</taxon>
        <taxon>Escallonia</taxon>
    </lineage>
</organism>
<dbReference type="GO" id="GO:0008422">
    <property type="term" value="F:beta-glucosidase activity"/>
    <property type="evidence" value="ECO:0007669"/>
    <property type="project" value="TreeGrafter"/>
</dbReference>